<sequence>MKSDSVLPSICYGGDYNPEQWPEEVWHEDAQLMRKAGVNLISVGIFGWSKLEPQEGKYDFGWLDTVMDILYKHGVYVNLATATATTPAWFVKKYPDSLPVDRNGVRSFNGSRQHYCPNHPHLLEHMKTLVRALAEHFKEHPALKMWHVNNEYACHVSRCYCENCARSFRTWLQERYQSIERLNECWGTNFWGQRYNDWEEINPPRKTPTFVNPSQELDYYRFMNDAIFKLFAAEKEILREITPDVPLSTNFMSSFKPLDYFSWAQEVDIVTWDSYPDPREGLPINHAMMSDLMRSLRGGQPFLLMEQVTSHVNWRDINVPKPPGVMRLWSYSTIGRGADGIMFFQWRQSRAGAEKFHGAMVSHSGDDQSRVYREVKELGHELQKLDELVGSRVKSEVAILFDWENWWAVELDSKPHNKLNYISIVEDYYRELYKRNIRVDFARPQDDVSAYKVVIAPLLYMMKEGEEENLKRYVRDGGTLLVSFFSGIVNENDHVHLGGYPAPLRDILGICVEEWVPFAEEQSNFLQDGGETYRCTTWADIIRLEGAEPLALFGEEWYVGSPAVTVHRFGKGKGIYVGTRPESRYLGRLMESILKERDITPALQVPAKVEVTERYTDKERYVVIVNHNAHPVRITLPADETFLNVFNGKKHDKELTVKGIDAVVLKKRRRT</sequence>
<feature type="binding site" evidence="9">
    <location>
        <position position="164"/>
    </location>
    <ligand>
        <name>Zn(2+)</name>
        <dbReference type="ChEBI" id="CHEBI:29105"/>
    </ligand>
</feature>
<keyword evidence="4 6" id="KW-0378">Hydrolase</keyword>
<dbReference type="Pfam" id="PF08533">
    <property type="entry name" value="Glyco_hydro_42C"/>
    <property type="match status" value="1"/>
</dbReference>
<evidence type="ECO:0000259" key="12">
    <source>
        <dbReference type="Pfam" id="PF08533"/>
    </source>
</evidence>
<feature type="domain" description="Beta-galactosidase trimerisation" evidence="11">
    <location>
        <begin position="396"/>
        <end position="599"/>
    </location>
</feature>
<dbReference type="InterPro" id="IPR029062">
    <property type="entry name" value="Class_I_gatase-like"/>
</dbReference>
<evidence type="ECO:0000313" key="14">
    <source>
        <dbReference type="Proteomes" id="UP000188603"/>
    </source>
</evidence>
<evidence type="ECO:0000256" key="4">
    <source>
        <dbReference type="ARBA" id="ARBA00022801"/>
    </source>
</evidence>
<feature type="binding site" evidence="8">
    <location>
        <position position="314"/>
    </location>
    <ligand>
        <name>substrate</name>
    </ligand>
</feature>
<dbReference type="GO" id="GO:0046872">
    <property type="term" value="F:metal ion binding"/>
    <property type="evidence" value="ECO:0007669"/>
    <property type="project" value="UniProtKB-KW"/>
</dbReference>
<dbReference type="STRING" id="1471761.B0W44_02480"/>
<dbReference type="Pfam" id="PF08532">
    <property type="entry name" value="Glyco_hydro_42M"/>
    <property type="match status" value="1"/>
</dbReference>
<dbReference type="RefSeq" id="WP_077718623.1">
    <property type="nucleotide sequence ID" value="NZ_CP019699.1"/>
</dbReference>
<dbReference type="AlphaFoldDB" id="A0A1U9K447"/>
<feature type="domain" description="Glycoside hydrolase family 42 N-terminal" evidence="10">
    <location>
        <begin position="15"/>
        <end position="385"/>
    </location>
</feature>
<evidence type="ECO:0000256" key="9">
    <source>
        <dbReference type="PIRSR" id="PIRSR001084-3"/>
    </source>
</evidence>
<reference evidence="13 14" key="1">
    <citation type="journal article" date="2015" name="Int. J. Syst. Evol. Microbiol.">
        <title>Novibacillus thermophilus gen. nov., sp. nov., a Gram-staining-negative and moderately thermophilic member of the family Thermoactinomycetaceae.</title>
        <authorList>
            <person name="Yang G."/>
            <person name="Chen J."/>
            <person name="Zhou S."/>
        </authorList>
    </citation>
    <scope>NUCLEOTIDE SEQUENCE [LARGE SCALE GENOMIC DNA]</scope>
    <source>
        <strain evidence="13 14">SG-1</strain>
    </source>
</reference>
<evidence type="ECO:0000256" key="2">
    <source>
        <dbReference type="ARBA" id="ARBA00005940"/>
    </source>
</evidence>
<dbReference type="PIRSF" id="PIRSF001084">
    <property type="entry name" value="B-galactosidase"/>
    <property type="match status" value="1"/>
</dbReference>
<accession>A0A1U9K447</accession>
<dbReference type="CDD" id="cd03143">
    <property type="entry name" value="A4_beta-galactosidase_middle_domain"/>
    <property type="match status" value="1"/>
</dbReference>
<evidence type="ECO:0000256" key="6">
    <source>
        <dbReference type="PIRNR" id="PIRNR001084"/>
    </source>
</evidence>
<dbReference type="InterPro" id="IPR013529">
    <property type="entry name" value="Glyco_hydro_42_N"/>
</dbReference>
<dbReference type="KEGG" id="ntr:B0W44_02480"/>
<feature type="active site" description="Nucleophile" evidence="7">
    <location>
        <position position="306"/>
    </location>
</feature>
<feature type="binding site" evidence="8">
    <location>
        <position position="112"/>
    </location>
    <ligand>
        <name>substrate</name>
    </ligand>
</feature>
<feature type="binding site" evidence="8">
    <location>
        <position position="150"/>
    </location>
    <ligand>
        <name>substrate</name>
    </ligand>
</feature>
<evidence type="ECO:0000256" key="7">
    <source>
        <dbReference type="PIRSR" id="PIRSR001084-1"/>
    </source>
</evidence>
<comment type="catalytic activity">
    <reaction evidence="1 6">
        <text>Hydrolysis of terminal non-reducing beta-D-galactose residues in beta-D-galactosides.</text>
        <dbReference type="EC" id="3.2.1.23"/>
    </reaction>
</comment>
<feature type="binding site" evidence="9">
    <location>
        <position position="159"/>
    </location>
    <ligand>
        <name>Zn(2+)</name>
        <dbReference type="ChEBI" id="CHEBI:29105"/>
    </ligand>
</feature>
<gene>
    <name evidence="13" type="ORF">B0W44_02480</name>
</gene>
<feature type="active site" description="Proton donor" evidence="7">
    <location>
        <position position="151"/>
    </location>
</feature>
<dbReference type="GO" id="GO:0004565">
    <property type="term" value="F:beta-galactosidase activity"/>
    <property type="evidence" value="ECO:0007669"/>
    <property type="project" value="UniProtKB-EC"/>
</dbReference>
<dbReference type="EMBL" id="CP019699">
    <property type="protein sequence ID" value="AQS54803.1"/>
    <property type="molecule type" value="Genomic_DNA"/>
</dbReference>
<dbReference type="EC" id="3.2.1.23" evidence="3 6"/>
<dbReference type="Pfam" id="PF02449">
    <property type="entry name" value="Glyco_hydro_42"/>
    <property type="match status" value="1"/>
</dbReference>
<feature type="binding site" evidence="9">
    <location>
        <position position="161"/>
    </location>
    <ligand>
        <name>Zn(2+)</name>
        <dbReference type="ChEBI" id="CHEBI:29105"/>
    </ligand>
</feature>
<keyword evidence="14" id="KW-1185">Reference proteome</keyword>
<dbReference type="GO" id="GO:0009341">
    <property type="term" value="C:beta-galactosidase complex"/>
    <property type="evidence" value="ECO:0007669"/>
    <property type="project" value="InterPro"/>
</dbReference>
<dbReference type="PANTHER" id="PTHR36447">
    <property type="entry name" value="BETA-GALACTOSIDASE GANA"/>
    <property type="match status" value="1"/>
</dbReference>
<dbReference type="PANTHER" id="PTHR36447:SF1">
    <property type="entry name" value="BETA-GALACTOSIDASE GANA"/>
    <property type="match status" value="1"/>
</dbReference>
<dbReference type="InterPro" id="IPR013780">
    <property type="entry name" value="Glyco_hydro_b"/>
</dbReference>
<evidence type="ECO:0000259" key="10">
    <source>
        <dbReference type="Pfam" id="PF02449"/>
    </source>
</evidence>
<dbReference type="Proteomes" id="UP000188603">
    <property type="component" value="Chromosome"/>
</dbReference>
<comment type="similarity">
    <text evidence="2 6">Belongs to the glycosyl hydrolase 42 family.</text>
</comment>
<evidence type="ECO:0000256" key="5">
    <source>
        <dbReference type="ARBA" id="ARBA00023295"/>
    </source>
</evidence>
<evidence type="ECO:0000256" key="8">
    <source>
        <dbReference type="PIRSR" id="PIRSR001084-2"/>
    </source>
</evidence>
<dbReference type="GO" id="GO:0006012">
    <property type="term" value="P:galactose metabolic process"/>
    <property type="evidence" value="ECO:0007669"/>
    <property type="project" value="InterPro"/>
</dbReference>
<dbReference type="SUPFAM" id="SSF52317">
    <property type="entry name" value="Class I glutamine amidotransferase-like"/>
    <property type="match status" value="1"/>
</dbReference>
<proteinExistence type="inferred from homology"/>
<evidence type="ECO:0000256" key="3">
    <source>
        <dbReference type="ARBA" id="ARBA00012756"/>
    </source>
</evidence>
<feature type="domain" description="Beta-galactosidase C-terminal" evidence="12">
    <location>
        <begin position="608"/>
        <end position="667"/>
    </location>
</feature>
<dbReference type="InterPro" id="IPR013739">
    <property type="entry name" value="Beta_galactosidase_C"/>
</dbReference>
<dbReference type="InterPro" id="IPR003476">
    <property type="entry name" value="Glyco_hydro_42"/>
</dbReference>
<organism evidence="13 14">
    <name type="scientific">Novibacillus thermophilus</name>
    <dbReference type="NCBI Taxonomy" id="1471761"/>
    <lineage>
        <taxon>Bacteria</taxon>
        <taxon>Bacillati</taxon>
        <taxon>Bacillota</taxon>
        <taxon>Bacilli</taxon>
        <taxon>Bacillales</taxon>
        <taxon>Thermoactinomycetaceae</taxon>
        <taxon>Novibacillus</taxon>
    </lineage>
</organism>
<dbReference type="SUPFAM" id="SSF51445">
    <property type="entry name" value="(Trans)glycosidases"/>
    <property type="match status" value="1"/>
</dbReference>
<dbReference type="InterPro" id="IPR013738">
    <property type="entry name" value="Beta_galactosidase_Trimer"/>
</dbReference>
<keyword evidence="9" id="KW-0862">Zinc</keyword>
<dbReference type="OrthoDB" id="9800974at2"/>
<dbReference type="Gene3D" id="3.20.20.80">
    <property type="entry name" value="Glycosidases"/>
    <property type="match status" value="1"/>
</dbReference>
<evidence type="ECO:0000259" key="11">
    <source>
        <dbReference type="Pfam" id="PF08532"/>
    </source>
</evidence>
<keyword evidence="5 6" id="KW-0326">Glycosidase</keyword>
<feature type="binding site" evidence="9">
    <location>
        <position position="116"/>
    </location>
    <ligand>
        <name>Zn(2+)</name>
        <dbReference type="ChEBI" id="CHEBI:29105"/>
    </ligand>
</feature>
<protein>
    <recommendedName>
        <fullName evidence="3 6">Beta-galactosidase</fullName>
        <shortName evidence="6">Beta-gal</shortName>
        <ecNumber evidence="3 6">3.2.1.23</ecNumber>
    </recommendedName>
</protein>
<name>A0A1U9K447_9BACL</name>
<evidence type="ECO:0000256" key="1">
    <source>
        <dbReference type="ARBA" id="ARBA00001412"/>
    </source>
</evidence>
<evidence type="ECO:0000313" key="13">
    <source>
        <dbReference type="EMBL" id="AQS54803.1"/>
    </source>
</evidence>
<dbReference type="InterPro" id="IPR017853">
    <property type="entry name" value="GH"/>
</dbReference>
<keyword evidence="9" id="KW-0479">Metal-binding</keyword>
<dbReference type="Gene3D" id="2.60.40.1180">
    <property type="entry name" value="Golgi alpha-mannosidase II"/>
    <property type="match status" value="1"/>
</dbReference>
<dbReference type="Gene3D" id="3.40.50.880">
    <property type="match status" value="1"/>
</dbReference>